<dbReference type="EMBL" id="JABBWK010000056">
    <property type="protein sequence ID" value="KAG1896307.1"/>
    <property type="molecule type" value="Genomic_DNA"/>
</dbReference>
<evidence type="ECO:0000256" key="1">
    <source>
        <dbReference type="SAM" id="MobiDB-lite"/>
    </source>
</evidence>
<evidence type="ECO:0000313" key="3">
    <source>
        <dbReference type="EMBL" id="KAG1896475.1"/>
    </source>
</evidence>
<feature type="compositionally biased region" description="Pro residues" evidence="1">
    <location>
        <begin position="340"/>
        <end position="349"/>
    </location>
</feature>
<dbReference type="AlphaFoldDB" id="A0AAD4HH56"/>
<feature type="compositionally biased region" description="Polar residues" evidence="1">
    <location>
        <begin position="382"/>
        <end position="396"/>
    </location>
</feature>
<feature type="region of interest" description="Disordered" evidence="1">
    <location>
        <begin position="516"/>
        <end position="536"/>
    </location>
</feature>
<dbReference type="EMBL" id="JABBWK010000055">
    <property type="protein sequence ID" value="KAG1896475.1"/>
    <property type="molecule type" value="Genomic_DNA"/>
</dbReference>
<accession>A0AAD4HH56</accession>
<comment type="caution">
    <text evidence="2">The sequence shown here is derived from an EMBL/GenBank/DDBJ whole genome shotgun (WGS) entry which is preliminary data.</text>
</comment>
<organism evidence="2 4">
    <name type="scientific">Suillus fuscotomentosus</name>
    <dbReference type="NCBI Taxonomy" id="1912939"/>
    <lineage>
        <taxon>Eukaryota</taxon>
        <taxon>Fungi</taxon>
        <taxon>Dikarya</taxon>
        <taxon>Basidiomycota</taxon>
        <taxon>Agaricomycotina</taxon>
        <taxon>Agaricomycetes</taxon>
        <taxon>Agaricomycetidae</taxon>
        <taxon>Boletales</taxon>
        <taxon>Suillineae</taxon>
        <taxon>Suillaceae</taxon>
        <taxon>Suillus</taxon>
    </lineage>
</organism>
<gene>
    <name evidence="3" type="ORF">F5891DRAFT_1175212</name>
    <name evidence="2" type="ORF">F5891DRAFT_1175234</name>
</gene>
<proteinExistence type="predicted"/>
<evidence type="ECO:0000313" key="2">
    <source>
        <dbReference type="EMBL" id="KAG1896307.1"/>
    </source>
</evidence>
<name>A0AAD4HH56_9AGAM</name>
<feature type="region of interest" description="Disordered" evidence="1">
    <location>
        <begin position="379"/>
        <end position="403"/>
    </location>
</feature>
<reference evidence="2" key="1">
    <citation type="journal article" date="2020" name="New Phytol.">
        <title>Comparative genomics reveals dynamic genome evolution in host specialist ectomycorrhizal fungi.</title>
        <authorList>
            <person name="Lofgren L.A."/>
            <person name="Nguyen N.H."/>
            <person name="Vilgalys R."/>
            <person name="Ruytinx J."/>
            <person name="Liao H.L."/>
            <person name="Branco S."/>
            <person name="Kuo A."/>
            <person name="LaButti K."/>
            <person name="Lipzen A."/>
            <person name="Andreopoulos W."/>
            <person name="Pangilinan J."/>
            <person name="Riley R."/>
            <person name="Hundley H."/>
            <person name="Na H."/>
            <person name="Barry K."/>
            <person name="Grigoriev I.V."/>
            <person name="Stajich J.E."/>
            <person name="Kennedy P.G."/>
        </authorList>
    </citation>
    <scope>NUCLEOTIDE SEQUENCE</scope>
    <source>
        <strain evidence="2">FC203</strain>
    </source>
</reference>
<keyword evidence="4" id="KW-1185">Reference proteome</keyword>
<dbReference type="RefSeq" id="XP_041222051.1">
    <property type="nucleotide sequence ID" value="XM_041365703.1"/>
</dbReference>
<feature type="region of interest" description="Disordered" evidence="1">
    <location>
        <begin position="280"/>
        <end position="357"/>
    </location>
</feature>
<dbReference type="Proteomes" id="UP001195769">
    <property type="component" value="Unassembled WGS sequence"/>
</dbReference>
<dbReference type="GeneID" id="64660001"/>
<sequence>MRIISSSAAAVVTRHSQMHHGVLAPITMHGDFKLGAQVTSIPPEVKELKSVARGKGSHMKEGHTNVTYLLENNGGRGGLWVASKLMYGVSDVDLTAQNKTDKVAIMLDGAEITRHNCKRTLNEKNKVCADRAQWSKNHVTSAAHIYHSSDSPRPSEPCNVISPTSRSNCTVISTSSTFHNPIYLLSTCSNYTTPTSPECPDFHIAVGGSTRVTPPSSHSMVVRDSHDFSLALSIQAAQADTRECSWYGVWSKVLERYIFRNADAPRTACTCIPQYSLVASHDSSRSPQSGSSGWSDVVMGSPSQDRHSMTLGSPLPGPPLVPYNHTPDFSPDPQAIFGGPLPPLTPSPPHSGSLRHVPYPESPIAQRVTRLQSLHAKDASNLPVNTRPLPQSSSPYQIPLGGIPPTTPPRQTTGLSDASFRIPDFVQILEHAQKPFPVITGHVIRRVIMIVEIKPEPPAGTMFKWERIWKSQVQEQVLHAFEADRTLKYLGVIIAAGRRWVYSTVDRSDLVPRTMSEKRDPTWRGTGPRVPSSDDSVVEEREVQRVMPSLNSLDFLPKAENGTLYQFDLLDARGESLRAFKGILDDLRYHNSDIWI</sequence>
<evidence type="ECO:0000313" key="4">
    <source>
        <dbReference type="Proteomes" id="UP001195769"/>
    </source>
</evidence>
<protein>
    <submittedName>
        <fullName evidence="2">Uncharacterized protein</fullName>
    </submittedName>
</protein>
<feature type="compositionally biased region" description="Low complexity" evidence="1">
    <location>
        <begin position="285"/>
        <end position="295"/>
    </location>
</feature>